<evidence type="ECO:0000256" key="1">
    <source>
        <dbReference type="SAM" id="MobiDB-lite"/>
    </source>
</evidence>
<evidence type="ECO:0000313" key="3">
    <source>
        <dbReference type="Proteomes" id="UP001234178"/>
    </source>
</evidence>
<comment type="caution">
    <text evidence="2">The sequence shown here is derived from an EMBL/GenBank/DDBJ whole genome shotgun (WGS) entry which is preliminary data.</text>
</comment>
<keyword evidence="3" id="KW-1185">Reference proteome</keyword>
<protein>
    <submittedName>
        <fullName evidence="2">Uncharacterized protein</fullName>
    </submittedName>
</protein>
<reference evidence="2 3" key="1">
    <citation type="journal article" date="2023" name="Nucleic Acids Res.">
        <title>The hologenome of Daphnia magna reveals possible DNA methylation and microbiome-mediated evolution of the host genome.</title>
        <authorList>
            <person name="Chaturvedi A."/>
            <person name="Li X."/>
            <person name="Dhandapani V."/>
            <person name="Marshall H."/>
            <person name="Kissane S."/>
            <person name="Cuenca-Cambronero M."/>
            <person name="Asole G."/>
            <person name="Calvet F."/>
            <person name="Ruiz-Romero M."/>
            <person name="Marangio P."/>
            <person name="Guigo R."/>
            <person name="Rago D."/>
            <person name="Mirbahai L."/>
            <person name="Eastwood N."/>
            <person name="Colbourne J.K."/>
            <person name="Zhou J."/>
            <person name="Mallon E."/>
            <person name="Orsini L."/>
        </authorList>
    </citation>
    <scope>NUCLEOTIDE SEQUENCE [LARGE SCALE GENOMIC DNA]</scope>
    <source>
        <strain evidence="2">LRV0_1</strain>
    </source>
</reference>
<proteinExistence type="predicted"/>
<organism evidence="2 3">
    <name type="scientific">Daphnia magna</name>
    <dbReference type="NCBI Taxonomy" id="35525"/>
    <lineage>
        <taxon>Eukaryota</taxon>
        <taxon>Metazoa</taxon>
        <taxon>Ecdysozoa</taxon>
        <taxon>Arthropoda</taxon>
        <taxon>Crustacea</taxon>
        <taxon>Branchiopoda</taxon>
        <taxon>Diplostraca</taxon>
        <taxon>Cladocera</taxon>
        <taxon>Anomopoda</taxon>
        <taxon>Daphniidae</taxon>
        <taxon>Daphnia</taxon>
    </lineage>
</organism>
<evidence type="ECO:0000313" key="2">
    <source>
        <dbReference type="EMBL" id="KAK4012495.1"/>
    </source>
</evidence>
<dbReference type="Proteomes" id="UP001234178">
    <property type="component" value="Unassembled WGS sequence"/>
</dbReference>
<feature type="region of interest" description="Disordered" evidence="1">
    <location>
        <begin position="14"/>
        <end position="37"/>
    </location>
</feature>
<gene>
    <name evidence="2" type="ORF">OUZ56_024734</name>
</gene>
<accession>A0ABQ9ZHU7</accession>
<name>A0ABQ9ZHU7_9CRUS</name>
<sequence length="160" mass="17643">MASVMTADNAVALRVDSANRRRPGTTSTSGGGRTKLLPTITGVGAATERQGENAVPSLSCSTAVVSHHSSQRLHFLTHCGTGWAGCLRDQVRQCWTMFTKRKKGSHFRFLSRVCPEAAVADFRTLQPQHHPSLSCLSPLLELRLRDEPNMCEDPLLWFVR</sequence>
<dbReference type="EMBL" id="JAOYFB010000004">
    <property type="protein sequence ID" value="KAK4012495.1"/>
    <property type="molecule type" value="Genomic_DNA"/>
</dbReference>